<protein>
    <submittedName>
        <fullName evidence="2">PIN domain-containing protein</fullName>
    </submittedName>
</protein>
<dbReference type="Proteomes" id="UP000316429">
    <property type="component" value="Unassembled WGS sequence"/>
</dbReference>
<sequence length="167" mass="18326">MIAVKRVYLDTNVFIMLSEKSHQLQRLLVNAIAAQPMGKPPVFATSELTLSELLVKPHQIGDDTLIEGYESLIISSDWLDVRPVDRGVLYYAAVIRAQYGHLKLPDAIHVSSALGQGCSHLLTDDQGIKDRYDVVHTRYGSLAGSASLTILRPDEPTLTSLIESLSA</sequence>
<name>A0A504U4D0_9HYPH</name>
<evidence type="ECO:0000313" key="3">
    <source>
        <dbReference type="Proteomes" id="UP000316429"/>
    </source>
</evidence>
<evidence type="ECO:0000259" key="1">
    <source>
        <dbReference type="Pfam" id="PF01850"/>
    </source>
</evidence>
<dbReference type="EMBL" id="VFYP01000001">
    <property type="protein sequence ID" value="TPP09339.1"/>
    <property type="molecule type" value="Genomic_DNA"/>
</dbReference>
<proteinExistence type="predicted"/>
<evidence type="ECO:0000313" key="2">
    <source>
        <dbReference type="EMBL" id="TPP09339.1"/>
    </source>
</evidence>
<feature type="domain" description="PIN" evidence="1">
    <location>
        <begin position="7"/>
        <end position="130"/>
    </location>
</feature>
<dbReference type="InterPro" id="IPR029060">
    <property type="entry name" value="PIN-like_dom_sf"/>
</dbReference>
<dbReference type="SUPFAM" id="SSF88723">
    <property type="entry name" value="PIN domain-like"/>
    <property type="match status" value="1"/>
</dbReference>
<dbReference type="Pfam" id="PF01850">
    <property type="entry name" value="PIN"/>
    <property type="match status" value="1"/>
</dbReference>
<dbReference type="InterPro" id="IPR002716">
    <property type="entry name" value="PIN_dom"/>
</dbReference>
<keyword evidence="3" id="KW-1185">Reference proteome</keyword>
<comment type="caution">
    <text evidence="2">The sequence shown here is derived from an EMBL/GenBank/DDBJ whole genome shotgun (WGS) entry which is preliminary data.</text>
</comment>
<dbReference type="AlphaFoldDB" id="A0A504U4D0"/>
<gene>
    <name evidence="2" type="ORF">FJQ55_00170</name>
</gene>
<reference evidence="2 3" key="1">
    <citation type="submission" date="2019-06" db="EMBL/GenBank/DDBJ databases">
        <title>Rhizobium sp. CL12 isolated from roots of soybean.</title>
        <authorList>
            <person name="Wang C."/>
        </authorList>
    </citation>
    <scope>NUCLEOTIDE SEQUENCE [LARGE SCALE GENOMIC DNA]</scope>
    <source>
        <strain evidence="2 3">CL12</strain>
    </source>
</reference>
<organism evidence="2 3">
    <name type="scientific">Rhizobium glycinendophyticum</name>
    <dbReference type="NCBI Taxonomy" id="2589807"/>
    <lineage>
        <taxon>Bacteria</taxon>
        <taxon>Pseudomonadati</taxon>
        <taxon>Pseudomonadota</taxon>
        <taxon>Alphaproteobacteria</taxon>
        <taxon>Hyphomicrobiales</taxon>
        <taxon>Rhizobiaceae</taxon>
        <taxon>Rhizobium/Agrobacterium group</taxon>
        <taxon>Rhizobium</taxon>
    </lineage>
</organism>
<dbReference type="OrthoDB" id="574461at2"/>
<dbReference type="Gene3D" id="3.40.50.1010">
    <property type="entry name" value="5'-nuclease"/>
    <property type="match status" value="1"/>
</dbReference>
<accession>A0A504U4D0</accession>
<dbReference type="CDD" id="cd09854">
    <property type="entry name" value="PIN_VapC-like"/>
    <property type="match status" value="1"/>
</dbReference>
<dbReference type="RefSeq" id="WP_140825740.1">
    <property type="nucleotide sequence ID" value="NZ_VFYP01000001.1"/>
</dbReference>